<evidence type="ECO:0000259" key="1">
    <source>
        <dbReference type="PROSITE" id="PS50172"/>
    </source>
</evidence>
<gene>
    <name evidence="2" type="primary">ORF35820</name>
</gene>
<dbReference type="InterPro" id="IPR001357">
    <property type="entry name" value="BRCT_dom"/>
</dbReference>
<protein>
    <recommendedName>
        <fullName evidence="1">BRCT domain-containing protein</fullName>
    </recommendedName>
</protein>
<organism evidence="2">
    <name type="scientific">Arion vulgaris</name>
    <dbReference type="NCBI Taxonomy" id="1028688"/>
    <lineage>
        <taxon>Eukaryota</taxon>
        <taxon>Metazoa</taxon>
        <taxon>Spiralia</taxon>
        <taxon>Lophotrochozoa</taxon>
        <taxon>Mollusca</taxon>
        <taxon>Gastropoda</taxon>
        <taxon>Heterobranchia</taxon>
        <taxon>Euthyneura</taxon>
        <taxon>Panpulmonata</taxon>
        <taxon>Eupulmonata</taxon>
        <taxon>Stylommatophora</taxon>
        <taxon>Helicina</taxon>
        <taxon>Arionoidea</taxon>
        <taxon>Arionidae</taxon>
        <taxon>Arion</taxon>
    </lineage>
</organism>
<name>A0A0B6YUY1_9EUPU</name>
<dbReference type="Pfam" id="PF00533">
    <property type="entry name" value="BRCT"/>
    <property type="match status" value="1"/>
</dbReference>
<dbReference type="PROSITE" id="PS50172">
    <property type="entry name" value="BRCT"/>
    <property type="match status" value="1"/>
</dbReference>
<dbReference type="AlphaFoldDB" id="A0A0B6YUY1"/>
<proteinExistence type="predicted"/>
<dbReference type="Gene3D" id="3.40.50.10190">
    <property type="entry name" value="BRCT domain"/>
    <property type="match status" value="1"/>
</dbReference>
<feature type="domain" description="BRCT" evidence="1">
    <location>
        <begin position="1"/>
        <end position="71"/>
    </location>
</feature>
<evidence type="ECO:0000313" key="2">
    <source>
        <dbReference type="EMBL" id="CEK59290.1"/>
    </source>
</evidence>
<accession>A0A0B6YUY1</accession>
<dbReference type="InterPro" id="IPR036420">
    <property type="entry name" value="BRCT_dom_sf"/>
</dbReference>
<feature type="non-terminal residue" evidence="2">
    <location>
        <position position="1"/>
    </location>
</feature>
<reference evidence="2" key="1">
    <citation type="submission" date="2014-12" db="EMBL/GenBank/DDBJ databases">
        <title>Insight into the proteome of Arion vulgaris.</title>
        <authorList>
            <person name="Aradska J."/>
            <person name="Bulat T."/>
            <person name="Smidak R."/>
            <person name="Sarate P."/>
            <person name="Gangsoo J."/>
            <person name="Sialana F."/>
            <person name="Bilban M."/>
            <person name="Lubec G."/>
        </authorList>
    </citation>
    <scope>NUCLEOTIDE SEQUENCE</scope>
    <source>
        <tissue evidence="2">Skin</tissue>
    </source>
</reference>
<dbReference type="EMBL" id="HACG01012425">
    <property type="protein sequence ID" value="CEK59290.1"/>
    <property type="molecule type" value="Transcribed_RNA"/>
</dbReference>
<sequence length="89" mass="10017">QEKLRKIITLGCGLRSMEINDSITHVVIGEVVASDILALNNLAECPHVVTTDWLMECLNRHTRVSEEEYLHSDLGLKASVKHRHGTKLE</sequence>
<feature type="non-terminal residue" evidence="2">
    <location>
        <position position="89"/>
    </location>
</feature>
<dbReference type="SUPFAM" id="SSF52113">
    <property type="entry name" value="BRCT domain"/>
    <property type="match status" value="1"/>
</dbReference>